<reference evidence="1 2" key="1">
    <citation type="journal article" date="2016" name="Front. Microbiol.">
        <title>Comparative Genomics Analysis of Streptomyces Species Reveals Their Adaptation to the Marine Environment and Their Diversity at the Genomic Level.</title>
        <authorList>
            <person name="Tian X."/>
            <person name="Zhang Z."/>
            <person name="Yang T."/>
            <person name="Chen M."/>
            <person name="Li J."/>
            <person name="Chen F."/>
            <person name="Yang J."/>
            <person name="Li W."/>
            <person name="Zhang B."/>
            <person name="Zhang Z."/>
            <person name="Wu J."/>
            <person name="Zhang C."/>
            <person name="Long L."/>
            <person name="Xiao J."/>
        </authorList>
    </citation>
    <scope>NUCLEOTIDE SEQUENCE [LARGE SCALE GENOMIC DNA]</scope>
    <source>
        <strain evidence="1 2">SCSIO 10429</strain>
    </source>
</reference>
<proteinExistence type="predicted"/>
<sequence length="81" mass="8941">MSLPIVFVRGDKGPVGYEVHDRYDRSVSYGFVWDGAQPCHWVAMFPDDSRPGNGGGIPGFASRMTAGLFLYRFNKPVSSGR</sequence>
<keyword evidence="2" id="KW-1185">Reference proteome</keyword>
<dbReference type="Proteomes" id="UP000176005">
    <property type="component" value="Unassembled WGS sequence"/>
</dbReference>
<protein>
    <submittedName>
        <fullName evidence="1">Uncharacterized protein</fullName>
    </submittedName>
</protein>
<evidence type="ECO:0000313" key="1">
    <source>
        <dbReference type="EMBL" id="OEV10924.1"/>
    </source>
</evidence>
<name>A0A1E7L414_9ACTN</name>
<accession>A0A1E7L414</accession>
<dbReference type="AlphaFoldDB" id="A0A1E7L414"/>
<gene>
    <name evidence="1" type="ORF">AN218_15410</name>
</gene>
<evidence type="ECO:0000313" key="2">
    <source>
        <dbReference type="Proteomes" id="UP000176005"/>
    </source>
</evidence>
<dbReference type="EMBL" id="LJGW01000258">
    <property type="protein sequence ID" value="OEV10924.1"/>
    <property type="molecule type" value="Genomic_DNA"/>
</dbReference>
<organism evidence="1 2">
    <name type="scientific">Streptomyces nanshensis</name>
    <dbReference type="NCBI Taxonomy" id="518642"/>
    <lineage>
        <taxon>Bacteria</taxon>
        <taxon>Bacillati</taxon>
        <taxon>Actinomycetota</taxon>
        <taxon>Actinomycetes</taxon>
        <taxon>Kitasatosporales</taxon>
        <taxon>Streptomycetaceae</taxon>
        <taxon>Streptomyces</taxon>
    </lineage>
</organism>
<comment type="caution">
    <text evidence="1">The sequence shown here is derived from an EMBL/GenBank/DDBJ whole genome shotgun (WGS) entry which is preliminary data.</text>
</comment>